<accession>A0ACC1RVG5</accession>
<name>A0ACC1RVG5_9HYPO</name>
<reference evidence="1" key="1">
    <citation type="submission" date="2022-08" db="EMBL/GenBank/DDBJ databases">
        <title>Genome Sequence of Fusarium decemcellulare.</title>
        <authorList>
            <person name="Buettner E."/>
        </authorList>
    </citation>
    <scope>NUCLEOTIDE SEQUENCE</scope>
    <source>
        <strain evidence="1">Babe19</strain>
    </source>
</reference>
<keyword evidence="2" id="KW-1185">Reference proteome</keyword>
<organism evidence="1 2">
    <name type="scientific">Fusarium decemcellulare</name>
    <dbReference type="NCBI Taxonomy" id="57161"/>
    <lineage>
        <taxon>Eukaryota</taxon>
        <taxon>Fungi</taxon>
        <taxon>Dikarya</taxon>
        <taxon>Ascomycota</taxon>
        <taxon>Pezizomycotina</taxon>
        <taxon>Sordariomycetes</taxon>
        <taxon>Hypocreomycetidae</taxon>
        <taxon>Hypocreales</taxon>
        <taxon>Nectriaceae</taxon>
        <taxon>Fusarium</taxon>
        <taxon>Fusarium decemcellulare species complex</taxon>
    </lineage>
</organism>
<evidence type="ECO:0000313" key="2">
    <source>
        <dbReference type="Proteomes" id="UP001148629"/>
    </source>
</evidence>
<evidence type="ECO:0000313" key="1">
    <source>
        <dbReference type="EMBL" id="KAJ3526599.1"/>
    </source>
</evidence>
<dbReference type="EMBL" id="JANRMS010001702">
    <property type="protein sequence ID" value="KAJ3526599.1"/>
    <property type="molecule type" value="Genomic_DNA"/>
</dbReference>
<proteinExistence type="predicted"/>
<gene>
    <name evidence="1" type="ORF">NM208_g11111</name>
</gene>
<sequence length="213" mass="23466">MKLSDTILLAALGISSCSAADAKDEHPIILLNKDESFHFELLVPFGEAIAGGADINPILQAAKNITPGDMDSFSEVFHTLANETKAEAENPDYAYDPVNVRDTWFAAATYFRRADFYLHGNWENPLINSLWEEQTAAFNKGLAALTHPGKRIRVKADNFTVEAIWYSESEHTQRPTLIIGNGYDGAQEDLYHALAILLFVASRTSDSSLTGSE</sequence>
<comment type="caution">
    <text evidence="1">The sequence shown here is derived from an EMBL/GenBank/DDBJ whole genome shotgun (WGS) entry which is preliminary data.</text>
</comment>
<protein>
    <submittedName>
        <fullName evidence="1">Uncharacterized protein</fullName>
    </submittedName>
</protein>
<dbReference type="Proteomes" id="UP001148629">
    <property type="component" value="Unassembled WGS sequence"/>
</dbReference>